<keyword evidence="1" id="KW-0520">NAD</keyword>
<proteinExistence type="inferred from homology"/>
<dbReference type="EMBL" id="CAJNAQ010000005">
    <property type="protein sequence ID" value="CAE6501018.1"/>
    <property type="molecule type" value="Genomic_DNA"/>
</dbReference>
<dbReference type="RefSeq" id="WP_205100427.1">
    <property type="nucleotide sequence ID" value="NZ_CAJNAQ010000005.1"/>
</dbReference>
<dbReference type="GO" id="GO:0052856">
    <property type="term" value="F:NAD(P)HX epimerase activity"/>
    <property type="evidence" value="ECO:0007669"/>
    <property type="project" value="UniProtKB-UniRule"/>
</dbReference>
<feature type="binding site" evidence="1">
    <location>
        <position position="65"/>
    </location>
    <ligand>
        <name>K(+)</name>
        <dbReference type="ChEBI" id="CHEBI:29103"/>
    </ligand>
</feature>
<name>A0A812F6S0_9ARCH</name>
<dbReference type="Proteomes" id="UP000655759">
    <property type="component" value="Unassembled WGS sequence"/>
</dbReference>
<keyword evidence="1" id="KW-0547">Nucleotide-binding</keyword>
<feature type="domain" description="YjeF N-terminal" evidence="2">
    <location>
        <begin position="15"/>
        <end position="220"/>
    </location>
</feature>
<feature type="binding site" evidence="1">
    <location>
        <position position="134"/>
    </location>
    <ligand>
        <name>K(+)</name>
        <dbReference type="ChEBI" id="CHEBI:29103"/>
    </ligand>
</feature>
<dbReference type="SUPFAM" id="SSF64153">
    <property type="entry name" value="YjeF N-terminal domain-like"/>
    <property type="match status" value="1"/>
</dbReference>
<protein>
    <recommendedName>
        <fullName evidence="1">NAD(P)H-hydrate epimerase</fullName>
        <ecNumber evidence="1">5.1.99.6</ecNumber>
    </recommendedName>
    <alternativeName>
        <fullName evidence="1">NAD(P)HX epimerase</fullName>
    </alternativeName>
</protein>
<keyword evidence="1" id="KW-0630">Potassium</keyword>
<comment type="similarity">
    <text evidence="1">Belongs to the NnrE/AIBP family.</text>
</comment>
<comment type="cofactor">
    <cofactor evidence="1">
        <name>K(+)</name>
        <dbReference type="ChEBI" id="CHEBI:29103"/>
    </cofactor>
    <text evidence="1">Binds 1 potassium ion per subunit.</text>
</comment>
<accession>A0A812F6S0</accession>
<comment type="catalytic activity">
    <reaction evidence="1">
        <text>(6R)-NADHX = (6S)-NADHX</text>
        <dbReference type="Rhea" id="RHEA:32215"/>
        <dbReference type="ChEBI" id="CHEBI:64074"/>
        <dbReference type="ChEBI" id="CHEBI:64075"/>
        <dbReference type="EC" id="5.1.99.6"/>
    </reaction>
</comment>
<sequence>MNKIKIGRAVSIRQMRRIDGNAVKNGIKIELMMENAGKALALFLKGKFGDLYGKNIVCVAGKGNNGGGVIASIRHLRYYGANVTLLLVFPKRTLSRPAKFHLSLLDTKTRVIEHGPKNCKKFFAKIQNADIIMDGIFGTGFYGKIDDSIMSIISSINRSKSYVLSNDIPSGTDADTGNINTIAVKADFVVVLHRPKKWMHKVDLPPSKYSVESIGIPSKF</sequence>
<feature type="binding site" evidence="1">
    <location>
        <position position="170"/>
    </location>
    <ligand>
        <name>K(+)</name>
        <dbReference type="ChEBI" id="CHEBI:29103"/>
    </ligand>
</feature>
<feature type="binding site" evidence="1">
    <location>
        <begin position="138"/>
        <end position="144"/>
    </location>
    <ligand>
        <name>(6S)-NADPHX</name>
        <dbReference type="ChEBI" id="CHEBI:64076"/>
    </ligand>
</feature>
<evidence type="ECO:0000313" key="4">
    <source>
        <dbReference type="Proteomes" id="UP000655759"/>
    </source>
</evidence>
<evidence type="ECO:0000259" key="2">
    <source>
        <dbReference type="PROSITE" id="PS51385"/>
    </source>
</evidence>
<keyword evidence="1 3" id="KW-0413">Isomerase</keyword>
<comment type="caution">
    <text evidence="3">The sequence shown here is derived from an EMBL/GenBank/DDBJ whole genome shotgun (WGS) entry which is preliminary data.</text>
</comment>
<dbReference type="GO" id="GO:0046872">
    <property type="term" value="F:metal ion binding"/>
    <property type="evidence" value="ECO:0007669"/>
    <property type="project" value="UniProtKB-KW"/>
</dbReference>
<dbReference type="InterPro" id="IPR036652">
    <property type="entry name" value="YjeF_N_dom_sf"/>
</dbReference>
<organism evidence="3 4">
    <name type="scientific">Candidatus Nitrosotenuis uzonensis</name>
    <dbReference type="NCBI Taxonomy" id="1407055"/>
    <lineage>
        <taxon>Archaea</taxon>
        <taxon>Nitrososphaerota</taxon>
        <taxon>Candidatus Nitrosotenuis</taxon>
    </lineage>
</organism>
<dbReference type="InterPro" id="IPR004443">
    <property type="entry name" value="YjeF_N_dom"/>
</dbReference>
<gene>
    <name evidence="1" type="primary">nnrE</name>
    <name evidence="3" type="ORF">NUZ5A_51101</name>
</gene>
<dbReference type="EC" id="5.1.99.6" evidence="1"/>
<dbReference type="HAMAP" id="MF_01966">
    <property type="entry name" value="NADHX_epimerase"/>
    <property type="match status" value="1"/>
</dbReference>
<comment type="function">
    <text evidence="1">Catalyzes the epimerization of the S- and R-forms of NAD(P)HX, a damaged form of NAD(P)H that is a result of enzymatic or heat-dependent hydration. This is a prerequisite for the S-specific NAD(P)H-hydrate dehydratase to allow the repair of both epimers of NAD(P)HX.</text>
</comment>
<dbReference type="GO" id="GO:0000166">
    <property type="term" value="F:nucleotide binding"/>
    <property type="evidence" value="ECO:0007669"/>
    <property type="project" value="UniProtKB-KW"/>
</dbReference>
<keyword evidence="1" id="KW-0521">NADP</keyword>
<feature type="binding site" evidence="1">
    <location>
        <begin position="64"/>
        <end position="68"/>
    </location>
    <ligand>
        <name>(6S)-NADPHX</name>
        <dbReference type="ChEBI" id="CHEBI:64076"/>
    </ligand>
</feature>
<evidence type="ECO:0000256" key="1">
    <source>
        <dbReference type="HAMAP-Rule" id="MF_01966"/>
    </source>
</evidence>
<evidence type="ECO:0000313" key="3">
    <source>
        <dbReference type="EMBL" id="CAE6501018.1"/>
    </source>
</evidence>
<comment type="caution">
    <text evidence="1">Lacks conserved residue(s) required for the propagation of feature annotation.</text>
</comment>
<dbReference type="Pfam" id="PF03853">
    <property type="entry name" value="YjeF_N"/>
    <property type="match status" value="1"/>
</dbReference>
<dbReference type="Gene3D" id="3.40.50.10260">
    <property type="entry name" value="YjeF N-terminal domain"/>
    <property type="match status" value="1"/>
</dbReference>
<dbReference type="NCBIfam" id="TIGR00197">
    <property type="entry name" value="yjeF_nterm"/>
    <property type="match status" value="1"/>
</dbReference>
<comment type="catalytic activity">
    <reaction evidence="1">
        <text>(6R)-NADPHX = (6S)-NADPHX</text>
        <dbReference type="Rhea" id="RHEA:32227"/>
        <dbReference type="ChEBI" id="CHEBI:64076"/>
        <dbReference type="ChEBI" id="CHEBI:64077"/>
        <dbReference type="EC" id="5.1.99.6"/>
    </reaction>
</comment>
<dbReference type="PROSITE" id="PS51385">
    <property type="entry name" value="YJEF_N"/>
    <property type="match status" value="1"/>
</dbReference>
<keyword evidence="1" id="KW-0479">Metal-binding</keyword>
<reference evidence="3" key="1">
    <citation type="submission" date="2021-02" db="EMBL/GenBank/DDBJ databases">
        <authorList>
            <person name="Han P."/>
        </authorList>
    </citation>
    <scope>NUCLEOTIDE SEQUENCE</scope>
    <source>
        <strain evidence="3">Candidatus Nitrosotenuis uzonensis 5A</strain>
    </source>
</reference>
<dbReference type="AlphaFoldDB" id="A0A812F6S0"/>
<feature type="binding site" evidence="1">
    <location>
        <position position="167"/>
    </location>
    <ligand>
        <name>(6S)-NADPHX</name>
        <dbReference type="ChEBI" id="CHEBI:64076"/>
    </ligand>
</feature>